<reference evidence="2 3" key="1">
    <citation type="submission" date="2017-08" db="EMBL/GenBank/DDBJ databases">
        <authorList>
            <person name="de Groot N.N."/>
        </authorList>
    </citation>
    <scope>NUCLEOTIDE SEQUENCE [LARGE SCALE GENOMIC DNA]</scope>
    <source>
        <strain evidence="2 3">USBA 352</strain>
    </source>
</reference>
<dbReference type="AlphaFoldDB" id="A0A285TEN1"/>
<proteinExistence type="predicted"/>
<evidence type="ECO:0000313" key="3">
    <source>
        <dbReference type="Proteomes" id="UP000219331"/>
    </source>
</evidence>
<organism evidence="2 3">
    <name type="scientific">Stappia indica</name>
    <dbReference type="NCBI Taxonomy" id="538381"/>
    <lineage>
        <taxon>Bacteria</taxon>
        <taxon>Pseudomonadati</taxon>
        <taxon>Pseudomonadota</taxon>
        <taxon>Alphaproteobacteria</taxon>
        <taxon>Hyphomicrobiales</taxon>
        <taxon>Stappiaceae</taxon>
        <taxon>Stappia</taxon>
    </lineage>
</organism>
<sequence>MCAFGAADALDSGSGHAAAPQAVRNDVMVARTFRLGRCEAEDAHPALGCHACASRRPVSAGAEGARREQPPAFRWRRWGLARTVRGYWFPVFGCAETGTTPRESGAASPPPADAALPSRVVLPATTRGEDEAPKQRCFDRERHKEIFISLLLCIGFRPINRAFAGCLHPAQAVIRAGRGPKGPTRRQTRHRRSDPVGGNAGDCRRPFREIPVPDPCRTGECCSKRKASGRYA</sequence>
<feature type="region of interest" description="Disordered" evidence="1">
    <location>
        <begin position="177"/>
        <end position="204"/>
    </location>
</feature>
<name>A0A285TEN1_9HYPH</name>
<evidence type="ECO:0000256" key="1">
    <source>
        <dbReference type="SAM" id="MobiDB-lite"/>
    </source>
</evidence>
<accession>A0A285TEN1</accession>
<dbReference type="Proteomes" id="UP000219331">
    <property type="component" value="Unassembled WGS sequence"/>
</dbReference>
<protein>
    <submittedName>
        <fullName evidence="2">Uncharacterized protein</fullName>
    </submittedName>
</protein>
<feature type="compositionally biased region" description="Basic residues" evidence="1">
    <location>
        <begin position="183"/>
        <end position="192"/>
    </location>
</feature>
<evidence type="ECO:0000313" key="2">
    <source>
        <dbReference type="EMBL" id="SOC20397.1"/>
    </source>
</evidence>
<gene>
    <name evidence="2" type="ORF">SAMN05421512_110219</name>
</gene>
<dbReference type="EMBL" id="OBML01000010">
    <property type="protein sequence ID" value="SOC20397.1"/>
    <property type="molecule type" value="Genomic_DNA"/>
</dbReference>
<keyword evidence="3" id="KW-1185">Reference proteome</keyword>